<gene>
    <name evidence="1" type="ORF">LZC94_45665</name>
</gene>
<dbReference type="EMBL" id="CP089984">
    <property type="protein sequence ID" value="WXB15095.1"/>
    <property type="molecule type" value="Genomic_DNA"/>
</dbReference>
<keyword evidence="2" id="KW-1185">Reference proteome</keyword>
<evidence type="ECO:0000313" key="2">
    <source>
        <dbReference type="Proteomes" id="UP001370348"/>
    </source>
</evidence>
<accession>A0ABZ2LWJ1</accession>
<sequence length="46" mass="5226">MAILWRTVRASEPARERKEHSVEIRANFLPARPCFMIGSIMAKAIA</sequence>
<dbReference type="RefSeq" id="WP_394824720.1">
    <property type="nucleotide sequence ID" value="NZ_CP089984.1"/>
</dbReference>
<dbReference type="Proteomes" id="UP001370348">
    <property type="component" value="Chromosome"/>
</dbReference>
<evidence type="ECO:0000313" key="1">
    <source>
        <dbReference type="EMBL" id="WXB15095.1"/>
    </source>
</evidence>
<protein>
    <submittedName>
        <fullName evidence="1">Uncharacterized protein</fullName>
    </submittedName>
</protein>
<name>A0ABZ2LWJ1_9BACT</name>
<organism evidence="1 2">
    <name type="scientific">Pendulispora albinea</name>
    <dbReference type="NCBI Taxonomy" id="2741071"/>
    <lineage>
        <taxon>Bacteria</taxon>
        <taxon>Pseudomonadati</taxon>
        <taxon>Myxococcota</taxon>
        <taxon>Myxococcia</taxon>
        <taxon>Myxococcales</taxon>
        <taxon>Sorangiineae</taxon>
        <taxon>Pendulisporaceae</taxon>
        <taxon>Pendulispora</taxon>
    </lineage>
</organism>
<reference evidence="1 2" key="1">
    <citation type="submission" date="2021-12" db="EMBL/GenBank/DDBJ databases">
        <title>Discovery of the Pendulisporaceae a myxobacterial family with distinct sporulation behavior and unique specialized metabolism.</title>
        <authorList>
            <person name="Garcia R."/>
            <person name="Popoff A."/>
            <person name="Bader C.D."/>
            <person name="Loehr J."/>
            <person name="Walesch S."/>
            <person name="Walt C."/>
            <person name="Boldt J."/>
            <person name="Bunk B."/>
            <person name="Haeckl F.J.F.P.J."/>
            <person name="Gunesch A.P."/>
            <person name="Birkelbach J."/>
            <person name="Nuebel U."/>
            <person name="Pietschmann T."/>
            <person name="Bach T."/>
            <person name="Mueller R."/>
        </authorList>
    </citation>
    <scope>NUCLEOTIDE SEQUENCE [LARGE SCALE GENOMIC DNA]</scope>
    <source>
        <strain evidence="1 2">MSr11954</strain>
    </source>
</reference>
<proteinExistence type="predicted"/>